<name>A0ABX6GHI2_9GAMM</name>
<gene>
    <name evidence="1" type="ORF">FO014_01320</name>
</gene>
<dbReference type="EMBL" id="CP041764">
    <property type="protein sequence ID" value="QHA85723.1"/>
    <property type="molecule type" value="Genomic_DNA"/>
</dbReference>
<evidence type="ECO:0000313" key="2">
    <source>
        <dbReference type="Proteomes" id="UP000430368"/>
    </source>
</evidence>
<accession>A0ABX6GHI2</accession>
<keyword evidence="2" id="KW-1185">Reference proteome</keyword>
<evidence type="ECO:0000313" key="1">
    <source>
        <dbReference type="EMBL" id="QHA85723.1"/>
    </source>
</evidence>
<dbReference type="Proteomes" id="UP000430368">
    <property type="component" value="Chromosome"/>
</dbReference>
<proteinExistence type="predicted"/>
<reference evidence="1 2" key="1">
    <citation type="submission" date="2019-07" db="EMBL/GenBank/DDBJ databases">
        <title>Serratia dokdonensis sp. nov., an elicitor of systemic resistance in Nicotiana Tabacum.</title>
        <authorList>
            <person name="Son J.-S."/>
            <person name="Hwang Y.-J."/>
            <person name="Lee S.-Y."/>
            <person name="Ghim S.-Y."/>
        </authorList>
    </citation>
    <scope>NUCLEOTIDE SEQUENCE [LARGE SCALE GENOMIC DNA]</scope>
    <source>
        <strain evidence="1 2">KUDC3025</strain>
    </source>
</reference>
<organism evidence="1 2">
    <name type="scientific">Serratia rhizosphaerae</name>
    <dbReference type="NCBI Taxonomy" id="2597702"/>
    <lineage>
        <taxon>Bacteria</taxon>
        <taxon>Pseudomonadati</taxon>
        <taxon>Pseudomonadota</taxon>
        <taxon>Gammaproteobacteria</taxon>
        <taxon>Enterobacterales</taxon>
        <taxon>Yersiniaceae</taxon>
        <taxon>Serratia</taxon>
    </lineage>
</organism>
<dbReference type="RefSeq" id="WP_160027225.1">
    <property type="nucleotide sequence ID" value="NZ_CP041764.1"/>
</dbReference>
<protein>
    <submittedName>
        <fullName evidence="1">Uncharacterized protein</fullName>
    </submittedName>
</protein>
<sequence length="467" mass="52160">MSLLLTSRPIVVISELAMRVGLNEAMLLQQIHYWATETTSGIEHDGRCWVYNTIAEWMEQFPFLSESSIKRAFASLKAQGIIYVEKLSSDPRDKTNFYAINYEHRALTDEVKMTPCNGSNCTDATGQSEPMQKVKMTRCKRSKRAVLHTEITTESTSKEKPTQTLPGALDSRSEWFRYFLAGLLRNQFPVTDAATLHDQVVEFLSHHGLTCRREYPVDDRGDGRGGKVDILVTDDAGHRCGVELDWKNPRRKSITKLNSIGGGLVVLRDVNSCGDYLDSGVLVIGGCKAEPLSGQAGEVLDFLNSKINGRTPKRADTLRAITERLADGYSQAELELVAEHRTDQLLNNPRLAHMLAPNRLFAADGFGAYLVAANAWQKKRTQRAERVAAVEQQRQSPPTGEVPAIDFDDAFDRLFVEGLPPANPAEDLAWQHVQKNGFNKPGDEPSARREWRTILTRSYARSARAEA</sequence>